<feature type="region of interest" description="Disordered" evidence="1">
    <location>
        <begin position="203"/>
        <end position="253"/>
    </location>
</feature>
<gene>
    <name evidence="2" type="ORF">HMPREF2087_00491</name>
</gene>
<evidence type="ECO:0000256" key="1">
    <source>
        <dbReference type="SAM" id="MobiDB-lite"/>
    </source>
</evidence>
<feature type="region of interest" description="Disordered" evidence="1">
    <location>
        <begin position="129"/>
        <end position="151"/>
    </location>
</feature>
<protein>
    <submittedName>
        <fullName evidence="2">Uncharacterized protein</fullName>
    </submittedName>
</protein>
<keyword evidence="3" id="KW-1185">Reference proteome</keyword>
<feature type="compositionally biased region" description="Basic and acidic residues" evidence="1">
    <location>
        <begin position="233"/>
        <end position="244"/>
    </location>
</feature>
<dbReference type="HOGENOM" id="CLU_996661_0_0_7"/>
<sequence>MGRCGRRLITTGGGGGKYLRDSAWLVDSASGSHCTDFTNFERTADFKSSSPSKFVKNSTSNTAIPRILEEEKQASLRALAQDKAWQSIHFTHNKPAESKRHKLHTSTYSLHTFLESTFDKTQMDCHADFQSARNDRKPSPHTLESTFSHDTPFLSSRDFRKEVVAIHKSAKADSKKNTQKAKTLESTFEKMQMDCHADFQSARNDRENAPTLKTPQAQAKLDSRNEAQNLKTPAKDSRICDEKSGLSSDWQGSYLSGDLRQSRRIHDLSRKAESTSQIY</sequence>
<dbReference type="EMBL" id="AZJJ01000001">
    <property type="protein sequence ID" value="ETD27573.1"/>
    <property type="molecule type" value="Genomic_DNA"/>
</dbReference>
<name>V8CJK0_9HELI</name>
<organism evidence="2 3">
    <name type="scientific">Helicobacter canis NCTC 12740</name>
    <dbReference type="NCBI Taxonomy" id="1357399"/>
    <lineage>
        <taxon>Bacteria</taxon>
        <taxon>Pseudomonadati</taxon>
        <taxon>Campylobacterota</taxon>
        <taxon>Epsilonproteobacteria</taxon>
        <taxon>Campylobacterales</taxon>
        <taxon>Helicobacteraceae</taxon>
        <taxon>Helicobacter</taxon>
    </lineage>
</organism>
<evidence type="ECO:0000313" key="3">
    <source>
        <dbReference type="Proteomes" id="UP000018688"/>
    </source>
</evidence>
<dbReference type="STRING" id="1357399.HMPREF2087_00491"/>
<evidence type="ECO:0000313" key="2">
    <source>
        <dbReference type="EMBL" id="ETD27573.1"/>
    </source>
</evidence>
<feature type="compositionally biased region" description="Basic and acidic residues" evidence="1">
    <location>
        <begin position="129"/>
        <end position="138"/>
    </location>
</feature>
<comment type="caution">
    <text evidence="2">The sequence shown here is derived from an EMBL/GenBank/DDBJ whole genome shotgun (WGS) entry which is preliminary data.</text>
</comment>
<accession>V8CJK0</accession>
<proteinExistence type="predicted"/>
<reference evidence="2 3" key="1">
    <citation type="submission" date="2013-10" db="EMBL/GenBank/DDBJ databases">
        <title>The Genome Sequence of Helicobacter canis NCTC 12740.</title>
        <authorList>
            <consortium name="The Broad Institute Genomics Platform"/>
            <person name="Earl A."/>
            <person name="Fox J.G."/>
            <person name="Shen Z."/>
            <person name="Young S.K."/>
            <person name="Zeng Q."/>
            <person name="Gargeya S."/>
            <person name="Fitzgerald M."/>
            <person name="Abouelleil A."/>
            <person name="Alvarado L."/>
            <person name="Chapman S.B."/>
            <person name="Gainer-Dewar J."/>
            <person name="Goldberg J."/>
            <person name="Griggs A."/>
            <person name="Gujja S."/>
            <person name="Hansen M."/>
            <person name="Howarth C."/>
            <person name="Imamovic A."/>
            <person name="Ireland A."/>
            <person name="Larimer J."/>
            <person name="McCowan C."/>
            <person name="Murphy C."/>
            <person name="Pearson M."/>
            <person name="Poon T.W."/>
            <person name="Priest M."/>
            <person name="Roberts A."/>
            <person name="Saif S."/>
            <person name="Shea T."/>
            <person name="Sykes S."/>
            <person name="Wortman J."/>
            <person name="Nusbaum C."/>
            <person name="Birren B."/>
        </authorList>
    </citation>
    <scope>NUCLEOTIDE SEQUENCE [LARGE SCALE GENOMIC DNA]</scope>
    <source>
        <strain evidence="2 3">NCTC 12740</strain>
    </source>
</reference>
<dbReference type="Proteomes" id="UP000018688">
    <property type="component" value="Unassembled WGS sequence"/>
</dbReference>
<dbReference type="PATRIC" id="fig|1357399.3.peg.515"/>
<dbReference type="AlphaFoldDB" id="V8CJK0"/>